<sequence length="56" mass="6426">MKQSEVLFLSKQFSFSCLADLLLPAEFDGVVYLRVVERRTRHPRWPTSATGITTRA</sequence>
<organism evidence="1 2">
    <name type="scientific">Metarhizium anisopliae BRIP 53293</name>
    <dbReference type="NCBI Taxonomy" id="1291518"/>
    <lineage>
        <taxon>Eukaryota</taxon>
        <taxon>Fungi</taxon>
        <taxon>Dikarya</taxon>
        <taxon>Ascomycota</taxon>
        <taxon>Pezizomycotina</taxon>
        <taxon>Sordariomycetes</taxon>
        <taxon>Hypocreomycetidae</taxon>
        <taxon>Hypocreales</taxon>
        <taxon>Clavicipitaceae</taxon>
        <taxon>Metarhizium</taxon>
    </lineage>
</organism>
<name>A0A0D9NHC0_METAN</name>
<gene>
    <name evidence="1" type="ORF">H634G_11425</name>
</gene>
<dbReference type="EMBL" id="KE384890">
    <property type="protein sequence ID" value="KJK73379.1"/>
    <property type="molecule type" value="Genomic_DNA"/>
</dbReference>
<reference evidence="2" key="1">
    <citation type="journal article" date="2014" name="BMC Genomics">
        <title>The genome sequence of the biocontrol fungus Metarhizium anisopliae and comparative genomics of Metarhizium species.</title>
        <authorList>
            <person name="Pattemore J.A."/>
            <person name="Hane J.K."/>
            <person name="Williams A.H."/>
            <person name="Wilson B.A."/>
            <person name="Stodart B.J."/>
            <person name="Ash G.J."/>
        </authorList>
    </citation>
    <scope>NUCLEOTIDE SEQUENCE [LARGE SCALE GENOMIC DNA]</scope>
    <source>
        <strain evidence="2">BRIP 53293</strain>
    </source>
</reference>
<proteinExistence type="predicted"/>
<evidence type="ECO:0000313" key="2">
    <source>
        <dbReference type="Proteomes" id="UP000054544"/>
    </source>
</evidence>
<protein>
    <submittedName>
        <fullName evidence="1">Uncharacterized protein</fullName>
    </submittedName>
</protein>
<dbReference type="AlphaFoldDB" id="A0A0D9NHC0"/>
<keyword evidence="2" id="KW-1185">Reference proteome</keyword>
<dbReference type="Proteomes" id="UP000054544">
    <property type="component" value="Unassembled WGS sequence"/>
</dbReference>
<evidence type="ECO:0000313" key="1">
    <source>
        <dbReference type="EMBL" id="KJK73379.1"/>
    </source>
</evidence>
<accession>A0A0D9NHC0</accession>